<dbReference type="EMBL" id="JBHFFA010000002">
    <property type="protein sequence ID" value="KAL2643670.1"/>
    <property type="molecule type" value="Genomic_DNA"/>
</dbReference>
<name>A0ABD1Z831_9MARC</name>
<evidence type="ECO:0000313" key="2">
    <source>
        <dbReference type="EMBL" id="KAL2643670.1"/>
    </source>
</evidence>
<proteinExistence type="predicted"/>
<sequence>MSQLTSAVFVLLSALDPHKNARHASSWQSPRLTTLSEGPTSSHSSLKTSAGRPSSPGDLSAGISFTTSFSSSAPGTSSRRWLSASDTFRSTSKTTPQSSRVFQRWAILICACRSKWCLTTTPGALTSTLPVPLGNF</sequence>
<protein>
    <recommendedName>
        <fullName evidence="4">Secreted protein</fullName>
    </recommendedName>
</protein>
<evidence type="ECO:0008006" key="4">
    <source>
        <dbReference type="Google" id="ProtNLM"/>
    </source>
</evidence>
<feature type="region of interest" description="Disordered" evidence="1">
    <location>
        <begin position="23"/>
        <end position="97"/>
    </location>
</feature>
<dbReference type="AlphaFoldDB" id="A0ABD1Z831"/>
<keyword evidence="3" id="KW-1185">Reference proteome</keyword>
<evidence type="ECO:0000256" key="1">
    <source>
        <dbReference type="SAM" id="MobiDB-lite"/>
    </source>
</evidence>
<gene>
    <name evidence="2" type="ORF">R1flu_011257</name>
</gene>
<accession>A0ABD1Z831</accession>
<feature type="non-terminal residue" evidence="2">
    <location>
        <position position="136"/>
    </location>
</feature>
<comment type="caution">
    <text evidence="2">The sequence shown here is derived from an EMBL/GenBank/DDBJ whole genome shotgun (WGS) entry which is preliminary data.</text>
</comment>
<dbReference type="Proteomes" id="UP001605036">
    <property type="component" value="Unassembled WGS sequence"/>
</dbReference>
<feature type="compositionally biased region" description="Polar residues" evidence="1">
    <location>
        <begin position="84"/>
        <end position="97"/>
    </location>
</feature>
<feature type="compositionally biased region" description="Low complexity" evidence="1">
    <location>
        <begin position="60"/>
        <end position="78"/>
    </location>
</feature>
<evidence type="ECO:0000313" key="3">
    <source>
        <dbReference type="Proteomes" id="UP001605036"/>
    </source>
</evidence>
<organism evidence="2 3">
    <name type="scientific">Riccia fluitans</name>
    <dbReference type="NCBI Taxonomy" id="41844"/>
    <lineage>
        <taxon>Eukaryota</taxon>
        <taxon>Viridiplantae</taxon>
        <taxon>Streptophyta</taxon>
        <taxon>Embryophyta</taxon>
        <taxon>Marchantiophyta</taxon>
        <taxon>Marchantiopsida</taxon>
        <taxon>Marchantiidae</taxon>
        <taxon>Marchantiales</taxon>
        <taxon>Ricciaceae</taxon>
        <taxon>Riccia</taxon>
    </lineage>
</organism>
<feature type="compositionally biased region" description="Polar residues" evidence="1">
    <location>
        <begin position="23"/>
        <end position="52"/>
    </location>
</feature>
<reference evidence="2 3" key="1">
    <citation type="submission" date="2024-09" db="EMBL/GenBank/DDBJ databases">
        <title>Chromosome-scale assembly of Riccia fluitans.</title>
        <authorList>
            <person name="Paukszto L."/>
            <person name="Sawicki J."/>
            <person name="Karawczyk K."/>
            <person name="Piernik-Szablinska J."/>
            <person name="Szczecinska M."/>
            <person name="Mazdziarz M."/>
        </authorList>
    </citation>
    <scope>NUCLEOTIDE SEQUENCE [LARGE SCALE GENOMIC DNA]</scope>
    <source>
        <strain evidence="2">Rf_01</strain>
        <tissue evidence="2">Aerial parts of the thallus</tissue>
    </source>
</reference>